<evidence type="ECO:0000256" key="1">
    <source>
        <dbReference type="ARBA" id="ARBA00022490"/>
    </source>
</evidence>
<comment type="caution">
    <text evidence="5">The sequence shown here is derived from an EMBL/GenBank/DDBJ whole genome shotgun (WGS) entry which is preliminary data.</text>
</comment>
<gene>
    <name evidence="5" type="primary">scpB</name>
    <name evidence="5" type="ORF">QQX04_09295</name>
</gene>
<evidence type="ECO:0000313" key="5">
    <source>
        <dbReference type="EMBL" id="MDN4473182.1"/>
    </source>
</evidence>
<proteinExistence type="predicted"/>
<keyword evidence="3" id="KW-0159">Chromosome partition</keyword>
<sequence>MDQHVRGALEAVLMVVEEPVPADQLAAALEVPVSHVVDTLHALRDEYADPEAPRGFELREVDGGWRMYSSRLYADVVGRFVVDGQSSRLSQAALETLAVVAYRQPVTRGQVSQVRGVNVDSVMKTLSARGLVTEVGETSGALLYGTTTEFLERMGMSSLDELPPLAPFLPELADIDGAESEGAR</sequence>
<dbReference type="InterPro" id="IPR036388">
    <property type="entry name" value="WH-like_DNA-bd_sf"/>
</dbReference>
<organism evidence="5 6">
    <name type="scientific">Demequina zhanjiangensis</name>
    <dbReference type="NCBI Taxonomy" id="3051659"/>
    <lineage>
        <taxon>Bacteria</taxon>
        <taxon>Bacillati</taxon>
        <taxon>Actinomycetota</taxon>
        <taxon>Actinomycetes</taxon>
        <taxon>Micrococcales</taxon>
        <taxon>Demequinaceae</taxon>
        <taxon>Demequina</taxon>
    </lineage>
</organism>
<dbReference type="InterPro" id="IPR036390">
    <property type="entry name" value="WH_DNA-bd_sf"/>
</dbReference>
<accession>A0ABT8G2E4</accession>
<keyword evidence="2" id="KW-0132">Cell division</keyword>
<dbReference type="InterPro" id="IPR005234">
    <property type="entry name" value="ScpB_csome_segregation"/>
</dbReference>
<dbReference type="PIRSF" id="PIRSF019345">
    <property type="entry name" value="ScpB"/>
    <property type="match status" value="1"/>
</dbReference>
<dbReference type="SUPFAM" id="SSF46785">
    <property type="entry name" value="Winged helix' DNA-binding domain"/>
    <property type="match status" value="2"/>
</dbReference>
<dbReference type="Gene3D" id="1.10.10.10">
    <property type="entry name" value="Winged helix-like DNA-binding domain superfamily/Winged helix DNA-binding domain"/>
    <property type="match status" value="2"/>
</dbReference>
<dbReference type="NCBIfam" id="TIGR00281">
    <property type="entry name" value="SMC-Scp complex subunit ScpB"/>
    <property type="match status" value="1"/>
</dbReference>
<keyword evidence="1" id="KW-0963">Cytoplasm</keyword>
<evidence type="ECO:0000256" key="2">
    <source>
        <dbReference type="ARBA" id="ARBA00022618"/>
    </source>
</evidence>
<evidence type="ECO:0000256" key="4">
    <source>
        <dbReference type="ARBA" id="ARBA00023306"/>
    </source>
</evidence>
<dbReference type="EMBL" id="JAUHPV010000005">
    <property type="protein sequence ID" value="MDN4473182.1"/>
    <property type="molecule type" value="Genomic_DNA"/>
</dbReference>
<reference evidence="5" key="1">
    <citation type="submission" date="2023-06" db="EMBL/GenBank/DDBJ databases">
        <title>SYSU T00b26.</title>
        <authorList>
            <person name="Gao L."/>
            <person name="Fang B.-Z."/>
            <person name="Li W.-J."/>
        </authorList>
    </citation>
    <scope>NUCLEOTIDE SEQUENCE</scope>
    <source>
        <strain evidence="5">SYSU T00b26</strain>
    </source>
</reference>
<dbReference type="PANTHER" id="PTHR34298">
    <property type="entry name" value="SEGREGATION AND CONDENSATION PROTEIN B"/>
    <property type="match status" value="1"/>
</dbReference>
<dbReference type="PANTHER" id="PTHR34298:SF2">
    <property type="entry name" value="SEGREGATION AND CONDENSATION PROTEIN B"/>
    <property type="match status" value="1"/>
</dbReference>
<evidence type="ECO:0000313" key="6">
    <source>
        <dbReference type="Proteomes" id="UP001172738"/>
    </source>
</evidence>
<protein>
    <submittedName>
        <fullName evidence="5">SMC-Scp complex subunit ScpB</fullName>
    </submittedName>
</protein>
<dbReference type="RefSeq" id="WP_301128458.1">
    <property type="nucleotide sequence ID" value="NZ_JAUHPV010000005.1"/>
</dbReference>
<name>A0ABT8G2E4_9MICO</name>
<evidence type="ECO:0000256" key="3">
    <source>
        <dbReference type="ARBA" id="ARBA00022829"/>
    </source>
</evidence>
<dbReference type="Pfam" id="PF04079">
    <property type="entry name" value="SMC_ScpB"/>
    <property type="match status" value="1"/>
</dbReference>
<keyword evidence="6" id="KW-1185">Reference proteome</keyword>
<dbReference type="Proteomes" id="UP001172738">
    <property type="component" value="Unassembled WGS sequence"/>
</dbReference>
<keyword evidence="4" id="KW-0131">Cell cycle</keyword>